<evidence type="ECO:0000259" key="13">
    <source>
        <dbReference type="PROSITE" id="PS50011"/>
    </source>
</evidence>
<evidence type="ECO:0000256" key="1">
    <source>
        <dbReference type="ARBA" id="ARBA00010886"/>
    </source>
</evidence>
<dbReference type="InterPro" id="IPR000719">
    <property type="entry name" value="Prot_kinase_dom"/>
</dbReference>
<accession>A0A422Q3D8</accession>
<keyword evidence="15" id="KW-1185">Reference proteome</keyword>
<dbReference type="PANTHER" id="PTHR43671">
    <property type="entry name" value="SERINE/THREONINE-PROTEIN KINASE NEK"/>
    <property type="match status" value="1"/>
</dbReference>
<dbReference type="GO" id="GO:0004674">
    <property type="term" value="F:protein serine/threonine kinase activity"/>
    <property type="evidence" value="ECO:0007669"/>
    <property type="project" value="UniProtKB-KW"/>
</dbReference>
<dbReference type="FunFam" id="1.10.510.10:FF:001112">
    <property type="entry name" value="Serine/threonine-protein kinase, putative"/>
    <property type="match status" value="1"/>
</dbReference>
<keyword evidence="7 10" id="KW-0067">ATP-binding</keyword>
<evidence type="ECO:0000256" key="6">
    <source>
        <dbReference type="ARBA" id="ARBA00022777"/>
    </source>
</evidence>
<keyword evidence="6 14" id="KW-0418">Kinase</keyword>
<feature type="compositionally biased region" description="Low complexity" evidence="12">
    <location>
        <begin position="1"/>
        <end position="10"/>
    </location>
</feature>
<dbReference type="RefSeq" id="XP_029230469.1">
    <property type="nucleotide sequence ID" value="XM_029369374.1"/>
</dbReference>
<keyword evidence="5 10" id="KW-0547">Nucleotide-binding</keyword>
<dbReference type="SUPFAM" id="SSF56112">
    <property type="entry name" value="Protein kinase-like (PK-like)"/>
    <property type="match status" value="1"/>
</dbReference>
<evidence type="ECO:0000256" key="7">
    <source>
        <dbReference type="ARBA" id="ARBA00022840"/>
    </source>
</evidence>
<dbReference type="PROSITE" id="PS50011">
    <property type="entry name" value="PROTEIN_KINASE_DOM"/>
    <property type="match status" value="1"/>
</dbReference>
<evidence type="ECO:0000256" key="3">
    <source>
        <dbReference type="ARBA" id="ARBA00022527"/>
    </source>
</evidence>
<name>A0A422Q3D8_9TRYP</name>
<feature type="binding site" evidence="10">
    <location>
        <position position="96"/>
    </location>
    <ligand>
        <name>ATP</name>
        <dbReference type="ChEBI" id="CHEBI:30616"/>
    </ligand>
</feature>
<keyword evidence="3 11" id="KW-0723">Serine/threonine-protein kinase</keyword>
<keyword evidence="4 14" id="KW-0808">Transferase</keyword>
<feature type="region of interest" description="Disordered" evidence="12">
    <location>
        <begin position="1"/>
        <end position="31"/>
    </location>
</feature>
<dbReference type="GeneID" id="40316059"/>
<feature type="compositionally biased region" description="Basic residues" evidence="12">
    <location>
        <begin position="447"/>
        <end position="457"/>
    </location>
</feature>
<comment type="caution">
    <text evidence="14">The sequence shown here is derived from an EMBL/GenBank/DDBJ whole genome shotgun (WGS) entry which is preliminary data.</text>
</comment>
<dbReference type="AlphaFoldDB" id="A0A422Q3D8"/>
<evidence type="ECO:0000256" key="4">
    <source>
        <dbReference type="ARBA" id="ARBA00022679"/>
    </source>
</evidence>
<dbReference type="OrthoDB" id="250189at2759"/>
<feature type="region of interest" description="Disordered" evidence="12">
    <location>
        <begin position="154"/>
        <end position="207"/>
    </location>
</feature>
<evidence type="ECO:0000256" key="5">
    <source>
        <dbReference type="ARBA" id="ARBA00022741"/>
    </source>
</evidence>
<evidence type="ECO:0000313" key="15">
    <source>
        <dbReference type="Proteomes" id="UP000284403"/>
    </source>
</evidence>
<sequence length="457" mass="50633">MQASASFSPARRPRRRLVGRDSPPERGAFPDAHFQQREADCHAHCLHPPQDDGEPVSQWDRFPRSHQIGSGSFGNVFLCHDMLPGSAWYRQPVAVKAVPLEALSDSEVALAMNEVAILRHLRHPHILQYVDNFIDEERQLCLVAEYAEGGELTSLLRRPAEPGGGGARDEAQGRSQPASLASVASGAARTQTARRPGSSLGDTQQGKASPQAWLESYRITDIVRQCLEALSYLHQNYIIHRDIKPANVYLTKTGKIKIGDFGVSKLLSLTDPLASTFIGTPFYLCPELCLGEPYSFGADIWALGVLTYELYCMKLPFVADNVLAQIHVVTEGQYDKEALYRPHAFTASEVQSLERLYGSAFTQQEESLHTLVVALVERMLVVDALERPSASQLLREFFFPIPSLVPWAQGACRARGSPCFTSTARECGGSFRAAQPRAPAAQLPRAPLRRRRRRRCS</sequence>
<comment type="catalytic activity">
    <reaction evidence="9">
        <text>L-seryl-[protein] + ATP = O-phospho-L-seryl-[protein] + ADP + H(+)</text>
        <dbReference type="Rhea" id="RHEA:17989"/>
        <dbReference type="Rhea" id="RHEA-COMP:9863"/>
        <dbReference type="Rhea" id="RHEA-COMP:11604"/>
        <dbReference type="ChEBI" id="CHEBI:15378"/>
        <dbReference type="ChEBI" id="CHEBI:29999"/>
        <dbReference type="ChEBI" id="CHEBI:30616"/>
        <dbReference type="ChEBI" id="CHEBI:83421"/>
        <dbReference type="ChEBI" id="CHEBI:456216"/>
        <dbReference type="EC" id="2.7.11.1"/>
    </reaction>
</comment>
<dbReference type="Pfam" id="PF00069">
    <property type="entry name" value="Pkinase"/>
    <property type="match status" value="2"/>
</dbReference>
<feature type="domain" description="Protein kinase" evidence="13">
    <location>
        <begin position="62"/>
        <end position="399"/>
    </location>
</feature>
<dbReference type="PANTHER" id="PTHR43671:SF98">
    <property type="entry name" value="SERINE_THREONINE-PROTEIN KINASE NEK11"/>
    <property type="match status" value="1"/>
</dbReference>
<evidence type="ECO:0000256" key="12">
    <source>
        <dbReference type="SAM" id="MobiDB-lite"/>
    </source>
</evidence>
<protein>
    <recommendedName>
        <fullName evidence="2">non-specific serine/threonine protein kinase</fullName>
        <ecNumber evidence="2">2.7.11.1</ecNumber>
    </recommendedName>
</protein>
<feature type="region of interest" description="Disordered" evidence="12">
    <location>
        <begin position="436"/>
        <end position="457"/>
    </location>
</feature>
<reference evidence="14 15" key="1">
    <citation type="journal article" date="2018" name="BMC Genomics">
        <title>Genomic comparison of Trypanosoma conorhini and Trypanosoma rangeli to Trypanosoma cruzi strains of high and low virulence.</title>
        <authorList>
            <person name="Bradwell K.R."/>
            <person name="Koparde V.N."/>
            <person name="Matveyev A.V."/>
            <person name="Serrano M.G."/>
            <person name="Alves J.M."/>
            <person name="Parikh H."/>
            <person name="Huang B."/>
            <person name="Lee V."/>
            <person name="Espinosa-Alvarez O."/>
            <person name="Ortiz P.A."/>
            <person name="Costa-Martins A.G."/>
            <person name="Teixeira M.M."/>
            <person name="Buck G.A."/>
        </authorList>
    </citation>
    <scope>NUCLEOTIDE SEQUENCE [LARGE SCALE GENOMIC DNA]</scope>
    <source>
        <strain evidence="14 15">025E</strain>
    </source>
</reference>
<comment type="similarity">
    <text evidence="1">Belongs to the protein kinase superfamily. NEK Ser/Thr protein kinase family. NIMA subfamily.</text>
</comment>
<dbReference type="EMBL" id="MKKU01000099">
    <property type="protein sequence ID" value="RNF24478.1"/>
    <property type="molecule type" value="Genomic_DNA"/>
</dbReference>
<proteinExistence type="inferred from homology"/>
<dbReference type="GO" id="GO:0106310">
    <property type="term" value="F:protein serine kinase activity"/>
    <property type="evidence" value="ECO:0007669"/>
    <property type="project" value="RHEA"/>
</dbReference>
<dbReference type="Gene3D" id="1.10.510.10">
    <property type="entry name" value="Transferase(Phosphotransferase) domain 1"/>
    <property type="match status" value="2"/>
</dbReference>
<dbReference type="PROSITE" id="PS00107">
    <property type="entry name" value="PROTEIN_KINASE_ATP"/>
    <property type="match status" value="1"/>
</dbReference>
<dbReference type="GO" id="GO:0005524">
    <property type="term" value="F:ATP binding"/>
    <property type="evidence" value="ECO:0007669"/>
    <property type="project" value="UniProtKB-UniRule"/>
</dbReference>
<dbReference type="Proteomes" id="UP000284403">
    <property type="component" value="Unassembled WGS sequence"/>
</dbReference>
<dbReference type="SMART" id="SM00220">
    <property type="entry name" value="S_TKc"/>
    <property type="match status" value="1"/>
</dbReference>
<organism evidence="14 15">
    <name type="scientific">Trypanosoma conorhini</name>
    <dbReference type="NCBI Taxonomy" id="83891"/>
    <lineage>
        <taxon>Eukaryota</taxon>
        <taxon>Discoba</taxon>
        <taxon>Euglenozoa</taxon>
        <taxon>Kinetoplastea</taxon>
        <taxon>Metakinetoplastina</taxon>
        <taxon>Trypanosomatida</taxon>
        <taxon>Trypanosomatidae</taxon>
        <taxon>Trypanosoma</taxon>
    </lineage>
</organism>
<dbReference type="InterPro" id="IPR011009">
    <property type="entry name" value="Kinase-like_dom_sf"/>
</dbReference>
<comment type="catalytic activity">
    <reaction evidence="8">
        <text>L-threonyl-[protein] + ATP = O-phospho-L-threonyl-[protein] + ADP + H(+)</text>
        <dbReference type="Rhea" id="RHEA:46608"/>
        <dbReference type="Rhea" id="RHEA-COMP:11060"/>
        <dbReference type="Rhea" id="RHEA-COMP:11605"/>
        <dbReference type="ChEBI" id="CHEBI:15378"/>
        <dbReference type="ChEBI" id="CHEBI:30013"/>
        <dbReference type="ChEBI" id="CHEBI:30616"/>
        <dbReference type="ChEBI" id="CHEBI:61977"/>
        <dbReference type="ChEBI" id="CHEBI:456216"/>
        <dbReference type="EC" id="2.7.11.1"/>
    </reaction>
</comment>
<evidence type="ECO:0000256" key="11">
    <source>
        <dbReference type="RuleBase" id="RU000304"/>
    </source>
</evidence>
<dbReference type="InterPro" id="IPR017441">
    <property type="entry name" value="Protein_kinase_ATP_BS"/>
</dbReference>
<evidence type="ECO:0000256" key="9">
    <source>
        <dbReference type="ARBA" id="ARBA00048679"/>
    </source>
</evidence>
<evidence type="ECO:0000256" key="8">
    <source>
        <dbReference type="ARBA" id="ARBA00047899"/>
    </source>
</evidence>
<evidence type="ECO:0000313" key="14">
    <source>
        <dbReference type="EMBL" id="RNF24478.1"/>
    </source>
</evidence>
<evidence type="ECO:0000256" key="2">
    <source>
        <dbReference type="ARBA" id="ARBA00012513"/>
    </source>
</evidence>
<evidence type="ECO:0000256" key="10">
    <source>
        <dbReference type="PROSITE-ProRule" id="PRU10141"/>
    </source>
</evidence>
<gene>
    <name evidence="14" type="ORF">Tco025E_02448</name>
</gene>
<dbReference type="InterPro" id="IPR008271">
    <property type="entry name" value="Ser/Thr_kinase_AS"/>
</dbReference>
<feature type="compositionally biased region" description="Low complexity" evidence="12">
    <location>
        <begin position="436"/>
        <end position="446"/>
    </location>
</feature>
<dbReference type="EC" id="2.7.11.1" evidence="2"/>
<dbReference type="PROSITE" id="PS00108">
    <property type="entry name" value="PROTEIN_KINASE_ST"/>
    <property type="match status" value="1"/>
</dbReference>
<dbReference type="InterPro" id="IPR050660">
    <property type="entry name" value="NEK_Ser/Thr_kinase"/>
</dbReference>